<evidence type="ECO:0000313" key="3">
    <source>
        <dbReference type="Proteomes" id="UP001165160"/>
    </source>
</evidence>
<protein>
    <submittedName>
        <fullName evidence="2">Uncharacterized protein</fullName>
    </submittedName>
</protein>
<reference evidence="3" key="1">
    <citation type="journal article" date="2023" name="Commun. Biol.">
        <title>Genome analysis of Parmales, the sister group of diatoms, reveals the evolutionary specialization of diatoms from phago-mixotrophs to photoautotrophs.</title>
        <authorList>
            <person name="Ban H."/>
            <person name="Sato S."/>
            <person name="Yoshikawa S."/>
            <person name="Yamada K."/>
            <person name="Nakamura Y."/>
            <person name="Ichinomiya M."/>
            <person name="Sato N."/>
            <person name="Blanc-Mathieu R."/>
            <person name="Endo H."/>
            <person name="Kuwata A."/>
            <person name="Ogata H."/>
        </authorList>
    </citation>
    <scope>NUCLEOTIDE SEQUENCE [LARGE SCALE GENOMIC DNA]</scope>
    <source>
        <strain evidence="3">NIES 3699</strain>
    </source>
</reference>
<dbReference type="Proteomes" id="UP001165160">
    <property type="component" value="Unassembled WGS sequence"/>
</dbReference>
<sequence>MSKRTSEKDISNVSEVPDPNNLEDRDDDSEVFEGSELDPAAAETPAIGGDDFMHTDDFRRLFVDFVMGDTLVAMRWLDRKWHKVVEKKLIELEDEPFGEIIVHGGNDKSNIEAVSAARRGRMEQVMNVVFLLNVTKVGDRACLYARSLVVVDVPEGITIIGDHSFQSCSSLKRITFPKSLTSIGAYSFAKCLSLEKVDLLHTNVKKLGDSAFRDCESLRKMKIPDSLQTFGHRVFQNCSERVPSTIDAEDEINNDDVTSEVVAYLRSIQ</sequence>
<dbReference type="InterPro" id="IPR032675">
    <property type="entry name" value="LRR_dom_sf"/>
</dbReference>
<feature type="region of interest" description="Disordered" evidence="1">
    <location>
        <begin position="1"/>
        <end position="49"/>
    </location>
</feature>
<dbReference type="AlphaFoldDB" id="A0A9W7F2P9"/>
<dbReference type="PANTHER" id="PTHR45661">
    <property type="entry name" value="SURFACE ANTIGEN"/>
    <property type="match status" value="1"/>
</dbReference>
<dbReference type="InterPro" id="IPR026906">
    <property type="entry name" value="LRR_5"/>
</dbReference>
<feature type="compositionally biased region" description="Acidic residues" evidence="1">
    <location>
        <begin position="24"/>
        <end position="36"/>
    </location>
</feature>
<comment type="caution">
    <text evidence="2">The sequence shown here is derived from an EMBL/GenBank/DDBJ whole genome shotgun (WGS) entry which is preliminary data.</text>
</comment>
<dbReference type="PANTHER" id="PTHR45661:SF3">
    <property type="entry name" value="IG-LIKE DOMAIN-CONTAINING PROTEIN"/>
    <property type="match status" value="1"/>
</dbReference>
<dbReference type="EMBL" id="BRXX01000232">
    <property type="protein sequence ID" value="GMH99317.1"/>
    <property type="molecule type" value="Genomic_DNA"/>
</dbReference>
<dbReference type="Gene3D" id="3.80.10.10">
    <property type="entry name" value="Ribonuclease Inhibitor"/>
    <property type="match status" value="1"/>
</dbReference>
<keyword evidence="3" id="KW-1185">Reference proteome</keyword>
<dbReference type="InterPro" id="IPR053139">
    <property type="entry name" value="Surface_bspA-like"/>
</dbReference>
<dbReference type="Pfam" id="PF13306">
    <property type="entry name" value="LRR_5"/>
    <property type="match status" value="1"/>
</dbReference>
<dbReference type="SUPFAM" id="SSF52058">
    <property type="entry name" value="L domain-like"/>
    <property type="match status" value="1"/>
</dbReference>
<feature type="compositionally biased region" description="Basic and acidic residues" evidence="1">
    <location>
        <begin position="1"/>
        <end position="10"/>
    </location>
</feature>
<evidence type="ECO:0000313" key="2">
    <source>
        <dbReference type="EMBL" id="GMH99317.1"/>
    </source>
</evidence>
<name>A0A9W7F2P9_9STRA</name>
<organism evidence="2 3">
    <name type="scientific">Triparma verrucosa</name>
    <dbReference type="NCBI Taxonomy" id="1606542"/>
    <lineage>
        <taxon>Eukaryota</taxon>
        <taxon>Sar</taxon>
        <taxon>Stramenopiles</taxon>
        <taxon>Ochrophyta</taxon>
        <taxon>Bolidophyceae</taxon>
        <taxon>Parmales</taxon>
        <taxon>Triparmaceae</taxon>
        <taxon>Triparma</taxon>
    </lineage>
</organism>
<accession>A0A9W7F2P9</accession>
<evidence type="ECO:0000256" key="1">
    <source>
        <dbReference type="SAM" id="MobiDB-lite"/>
    </source>
</evidence>
<proteinExistence type="predicted"/>
<gene>
    <name evidence="2" type="ORF">TrVE_jg11773</name>
</gene>